<feature type="compositionally biased region" description="Basic and acidic residues" evidence="1">
    <location>
        <begin position="24"/>
        <end position="44"/>
    </location>
</feature>
<proteinExistence type="predicted"/>
<evidence type="ECO:0000313" key="3">
    <source>
        <dbReference type="Proteomes" id="UP001054945"/>
    </source>
</evidence>
<evidence type="ECO:0000256" key="1">
    <source>
        <dbReference type="SAM" id="MobiDB-lite"/>
    </source>
</evidence>
<feature type="compositionally biased region" description="Basic and acidic residues" evidence="1">
    <location>
        <begin position="54"/>
        <end position="63"/>
    </location>
</feature>
<protein>
    <submittedName>
        <fullName evidence="2">Uncharacterized protein</fullName>
    </submittedName>
</protein>
<reference evidence="2 3" key="1">
    <citation type="submission" date="2021-06" db="EMBL/GenBank/DDBJ databases">
        <title>Caerostris extrusa draft genome.</title>
        <authorList>
            <person name="Kono N."/>
            <person name="Arakawa K."/>
        </authorList>
    </citation>
    <scope>NUCLEOTIDE SEQUENCE [LARGE SCALE GENOMIC DNA]</scope>
</reference>
<keyword evidence="3" id="KW-1185">Reference proteome</keyword>
<feature type="region of interest" description="Disordered" evidence="1">
    <location>
        <begin position="1"/>
        <end position="63"/>
    </location>
</feature>
<comment type="caution">
    <text evidence="2">The sequence shown here is derived from an EMBL/GenBank/DDBJ whole genome shotgun (WGS) entry which is preliminary data.</text>
</comment>
<accession>A0AAV4VF63</accession>
<dbReference type="Proteomes" id="UP001054945">
    <property type="component" value="Unassembled WGS sequence"/>
</dbReference>
<gene>
    <name evidence="2" type="ORF">CEXT_691851</name>
</gene>
<sequence>MGKERQPVFRIHSAMEVPNIPNDARAHSRSEKHPLADDTETERKKEKKPLQGIHTRESRESQRLKARVFSFGPTKHPYLEGGLSLSLLFIALSARDPRECQPQNTSPLSPARGNHAGWVR</sequence>
<dbReference type="AlphaFoldDB" id="A0AAV4VF63"/>
<evidence type="ECO:0000313" key="2">
    <source>
        <dbReference type="EMBL" id="GIY69006.1"/>
    </source>
</evidence>
<feature type="region of interest" description="Disordered" evidence="1">
    <location>
        <begin position="98"/>
        <end position="120"/>
    </location>
</feature>
<name>A0AAV4VF63_CAEEX</name>
<dbReference type="EMBL" id="BPLR01014476">
    <property type="protein sequence ID" value="GIY69006.1"/>
    <property type="molecule type" value="Genomic_DNA"/>
</dbReference>
<organism evidence="2 3">
    <name type="scientific">Caerostris extrusa</name>
    <name type="common">Bark spider</name>
    <name type="synonym">Caerostris bankana</name>
    <dbReference type="NCBI Taxonomy" id="172846"/>
    <lineage>
        <taxon>Eukaryota</taxon>
        <taxon>Metazoa</taxon>
        <taxon>Ecdysozoa</taxon>
        <taxon>Arthropoda</taxon>
        <taxon>Chelicerata</taxon>
        <taxon>Arachnida</taxon>
        <taxon>Araneae</taxon>
        <taxon>Araneomorphae</taxon>
        <taxon>Entelegynae</taxon>
        <taxon>Araneoidea</taxon>
        <taxon>Araneidae</taxon>
        <taxon>Caerostris</taxon>
    </lineage>
</organism>